<evidence type="ECO:0000256" key="4">
    <source>
        <dbReference type="ARBA" id="ARBA00022729"/>
    </source>
</evidence>
<dbReference type="Pfam" id="PF03227">
    <property type="entry name" value="GILT"/>
    <property type="match status" value="1"/>
</dbReference>
<evidence type="ECO:0000256" key="2">
    <source>
        <dbReference type="ARBA" id="ARBA00005679"/>
    </source>
</evidence>
<comment type="similarity">
    <text evidence="2">Belongs to the GILT family.</text>
</comment>
<organism evidence="7 8">
    <name type="scientific">Strongyloides venezuelensis</name>
    <name type="common">Threadworm</name>
    <dbReference type="NCBI Taxonomy" id="75913"/>
    <lineage>
        <taxon>Eukaryota</taxon>
        <taxon>Metazoa</taxon>
        <taxon>Ecdysozoa</taxon>
        <taxon>Nematoda</taxon>
        <taxon>Chromadorea</taxon>
        <taxon>Rhabditida</taxon>
        <taxon>Tylenchina</taxon>
        <taxon>Panagrolaimomorpha</taxon>
        <taxon>Strongyloidoidea</taxon>
        <taxon>Strongyloididae</taxon>
        <taxon>Strongyloides</taxon>
    </lineage>
</organism>
<evidence type="ECO:0000313" key="8">
    <source>
        <dbReference type="WBParaSite" id="SVE_0625100.1"/>
    </source>
</evidence>
<evidence type="ECO:0000256" key="1">
    <source>
        <dbReference type="ARBA" id="ARBA00004613"/>
    </source>
</evidence>
<dbReference type="GO" id="GO:0005576">
    <property type="term" value="C:extracellular region"/>
    <property type="evidence" value="ECO:0007669"/>
    <property type="project" value="UniProtKB-SubCell"/>
</dbReference>
<evidence type="ECO:0000256" key="6">
    <source>
        <dbReference type="SAM" id="SignalP"/>
    </source>
</evidence>
<name>A0A0K0FBN8_STRVS</name>
<keyword evidence="3" id="KW-0964">Secreted</keyword>
<keyword evidence="7" id="KW-1185">Reference proteome</keyword>
<feature type="chain" id="PRO_5005329455" evidence="6">
    <location>
        <begin position="20"/>
        <end position="491"/>
    </location>
</feature>
<dbReference type="InterPro" id="IPR004911">
    <property type="entry name" value="Interferon-induced_GILT"/>
</dbReference>
<dbReference type="WBParaSite" id="SVE_0625100.1">
    <property type="protein sequence ID" value="SVE_0625100.1"/>
    <property type="gene ID" value="SVE_0625100"/>
</dbReference>
<accession>A0A0K0FBN8</accession>
<dbReference type="PANTHER" id="PTHR13234:SF8">
    <property type="entry name" value="GAMMA-INTERFERON-INDUCIBLE LYSOSOMAL THIOL REDUCTASE"/>
    <property type="match status" value="1"/>
</dbReference>
<proteinExistence type="inferred from homology"/>
<reference evidence="8" key="2">
    <citation type="submission" date="2015-08" db="UniProtKB">
        <authorList>
            <consortium name="WormBaseParasite"/>
        </authorList>
    </citation>
    <scope>IDENTIFICATION</scope>
</reference>
<comment type="subcellular location">
    <subcellularLocation>
        <location evidence="1">Secreted</location>
    </subcellularLocation>
</comment>
<dbReference type="STRING" id="75913.A0A0K0FBN8"/>
<reference evidence="7" key="1">
    <citation type="submission" date="2014-07" db="EMBL/GenBank/DDBJ databases">
        <authorList>
            <person name="Martin A.A"/>
            <person name="De Silva N."/>
        </authorList>
    </citation>
    <scope>NUCLEOTIDE SEQUENCE</scope>
</reference>
<feature type="signal peptide" evidence="6">
    <location>
        <begin position="1"/>
        <end position="19"/>
    </location>
</feature>
<keyword evidence="4 6" id="KW-0732">Signal</keyword>
<evidence type="ECO:0000256" key="5">
    <source>
        <dbReference type="ARBA" id="ARBA00023180"/>
    </source>
</evidence>
<dbReference type="Proteomes" id="UP000035680">
    <property type="component" value="Unassembled WGS sequence"/>
</dbReference>
<sequence>MLYYFKFSLFLFLIWIVISQQLCTLPPAFWCDNEVVALNCTGSLDYCQSYKKNIEENKNKISFKISYSSLCSDSIAFIFKRLYPTILASSQALSQFDFEAVAWGVTKRLENKKIQCQHGKKECEYNTLLSCSDNKIKDNYKRVKFFLCAMKYVVQYSKVSDIIKKCGTSKKIMSKYEGKKIKFCVKGSIGKNLQKKAENKTTKIINPPVFIPQILIGDNDKTMDMQIYQLLLKEKPQMWKKQLENIQSGGKKINNCTTPPDFWCSTEKLSSDCINNEMCIGYISTIQDKKIDFVMLYDPEEPVTQRMLSESFQKTFLENNAYYIKKTYNFELKPKWNDRSRDECTKKVSKGCRNIAVYSCISKHLLDQRISTDLQICLMKAKLKKKVYAFDALKKDCKEKYKSIDQKIKKNIENCIKGNDFNSSINEYTKYIDKLTPDKVTKEPWLLINNFSLNSTQEYIPVLDKMVCTWYYGYNHDRDFCGRCQYEESRC</sequence>
<protein>
    <submittedName>
        <fullName evidence="8">Gamma-interferon-inducible lysosomal thiol reductase (inferred by orthology to a human protein)</fullName>
    </submittedName>
</protein>
<keyword evidence="5" id="KW-0325">Glycoprotein</keyword>
<dbReference type="PANTHER" id="PTHR13234">
    <property type="entry name" value="GAMMA-INTERFERON INDUCIBLE LYSOSOMAL THIOL REDUCTASE GILT"/>
    <property type="match status" value="1"/>
</dbReference>
<evidence type="ECO:0000256" key="3">
    <source>
        <dbReference type="ARBA" id="ARBA00022525"/>
    </source>
</evidence>
<dbReference type="AlphaFoldDB" id="A0A0K0FBN8"/>
<evidence type="ECO:0000313" key="7">
    <source>
        <dbReference type="Proteomes" id="UP000035680"/>
    </source>
</evidence>
<dbReference type="GO" id="GO:0016671">
    <property type="term" value="F:oxidoreductase activity, acting on a sulfur group of donors, disulfide as acceptor"/>
    <property type="evidence" value="ECO:0007669"/>
    <property type="project" value="InterPro"/>
</dbReference>